<evidence type="ECO:0000313" key="4">
    <source>
        <dbReference type="EMBL" id="ERJ74252.1"/>
    </source>
</evidence>
<evidence type="ECO:0000256" key="2">
    <source>
        <dbReference type="ARBA" id="ARBA00022801"/>
    </source>
</evidence>
<dbReference type="CDD" id="cd18875">
    <property type="entry name" value="NUDIX_Hydrolase"/>
    <property type="match status" value="1"/>
</dbReference>
<dbReference type="EMBL" id="AWVA01000106">
    <property type="protein sequence ID" value="ERJ74252.1"/>
    <property type="molecule type" value="Genomic_DNA"/>
</dbReference>
<reference evidence="4 5" key="1">
    <citation type="submission" date="2013-06" db="EMBL/GenBank/DDBJ databases">
        <authorList>
            <person name="Weinstock G."/>
            <person name="Sodergren E."/>
            <person name="Lobos E.A."/>
            <person name="Fulton L."/>
            <person name="Fulton R."/>
            <person name="Courtney L."/>
            <person name="Fronick C."/>
            <person name="O'Laughlin M."/>
            <person name="Godfrey J."/>
            <person name="Wilson R.M."/>
            <person name="Miner T."/>
            <person name="Farmer C."/>
            <person name="Delehaunty K."/>
            <person name="Cordes M."/>
            <person name="Minx P."/>
            <person name="Tomlinson C."/>
            <person name="Chen J."/>
            <person name="Wollam A."/>
            <person name="Pepin K.H."/>
            <person name="Bhonagiri V."/>
            <person name="Zhang X."/>
            <person name="Warren W."/>
            <person name="Mitreva M."/>
            <person name="Mardis E.R."/>
            <person name="Wilson R.K."/>
        </authorList>
    </citation>
    <scope>NUCLEOTIDE SEQUENCE [LARGE SCALE GENOMIC DNA]</scope>
    <source>
        <strain evidence="4 5">W1703</strain>
    </source>
</reference>
<dbReference type="PROSITE" id="PS51462">
    <property type="entry name" value="NUDIX"/>
    <property type="match status" value="1"/>
</dbReference>
<dbReference type="Pfam" id="PF00293">
    <property type="entry name" value="NUDIX"/>
    <property type="match status" value="1"/>
</dbReference>
<accession>U2J2H8</accession>
<name>U2J2H8_9STRE</name>
<feature type="domain" description="Nudix hydrolase" evidence="3">
    <location>
        <begin position="1"/>
        <end position="121"/>
    </location>
</feature>
<organism evidence="4 5">
    <name type="scientific">Streptococcus sobrinus W1703</name>
    <dbReference type="NCBI Taxonomy" id="1227275"/>
    <lineage>
        <taxon>Bacteria</taxon>
        <taxon>Bacillati</taxon>
        <taxon>Bacillota</taxon>
        <taxon>Bacilli</taxon>
        <taxon>Lactobacillales</taxon>
        <taxon>Streptococcaceae</taxon>
        <taxon>Streptococcus</taxon>
    </lineage>
</organism>
<dbReference type="GO" id="GO:0016787">
    <property type="term" value="F:hydrolase activity"/>
    <property type="evidence" value="ECO:0007669"/>
    <property type="project" value="UniProtKB-KW"/>
</dbReference>
<dbReference type="HOGENOM" id="CLU_037162_17_0_9"/>
<dbReference type="PATRIC" id="fig|1227275.3.peg.1609"/>
<dbReference type="InterPro" id="IPR000086">
    <property type="entry name" value="NUDIX_hydrolase_dom"/>
</dbReference>
<protein>
    <submittedName>
        <fullName evidence="4">Hydrolase, NUDIX family</fullName>
    </submittedName>
</protein>
<comment type="caution">
    <text evidence="4">The sequence shown here is derived from an EMBL/GenBank/DDBJ whole genome shotgun (WGS) entry which is preliminary data.</text>
</comment>
<dbReference type="InterPro" id="IPR015797">
    <property type="entry name" value="NUDIX_hydrolase-like_dom_sf"/>
</dbReference>
<comment type="cofactor">
    <cofactor evidence="1">
        <name>Mg(2+)</name>
        <dbReference type="ChEBI" id="CHEBI:18420"/>
    </cofactor>
</comment>
<gene>
    <name evidence="4" type="ORF">HMPREF1557_01797</name>
</gene>
<dbReference type="PANTHER" id="PTHR43046">
    <property type="entry name" value="GDP-MANNOSE MANNOSYL HYDROLASE"/>
    <property type="match status" value="1"/>
</dbReference>
<evidence type="ECO:0000313" key="5">
    <source>
        <dbReference type="Proteomes" id="UP000016617"/>
    </source>
</evidence>
<dbReference type="AlphaFoldDB" id="U2J2H8"/>
<keyword evidence="2 4" id="KW-0378">Hydrolase</keyword>
<proteinExistence type="predicted"/>
<dbReference type="Proteomes" id="UP000016617">
    <property type="component" value="Unassembled WGS sequence"/>
</dbReference>
<evidence type="ECO:0000256" key="1">
    <source>
        <dbReference type="ARBA" id="ARBA00001946"/>
    </source>
</evidence>
<dbReference type="SUPFAM" id="SSF55811">
    <property type="entry name" value="Nudix"/>
    <property type="match status" value="1"/>
</dbReference>
<dbReference type="PANTHER" id="PTHR43046:SF14">
    <property type="entry name" value="MUTT_NUDIX FAMILY PROTEIN"/>
    <property type="match status" value="1"/>
</dbReference>
<evidence type="ECO:0000259" key="3">
    <source>
        <dbReference type="PROSITE" id="PS51462"/>
    </source>
</evidence>
<sequence length="143" mass="16738">MCLIEDGKGNIVMQIRDPERYSWSGAALPGGHVEDKESFHDSVVREIYEETGLTIEHPQLVGIKNWHTDEGIRYIVFLYKACAYSGQLRSSEEGQVRWVNRRDLPKMDLAYDMLALLRVFDEAALSEYFYHDKVDGRWQKKFY</sequence>
<dbReference type="Gene3D" id="3.90.79.10">
    <property type="entry name" value="Nucleoside Triphosphate Pyrophosphohydrolase"/>
    <property type="match status" value="1"/>
</dbReference>